<organism evidence="1 2">
    <name type="scientific">Deinococcus ruber</name>
    <dbReference type="NCBI Taxonomy" id="1848197"/>
    <lineage>
        <taxon>Bacteria</taxon>
        <taxon>Thermotogati</taxon>
        <taxon>Deinococcota</taxon>
        <taxon>Deinococci</taxon>
        <taxon>Deinococcales</taxon>
        <taxon>Deinococcaceae</taxon>
        <taxon>Deinococcus</taxon>
    </lineage>
</organism>
<keyword evidence="2" id="KW-1185">Reference proteome</keyword>
<proteinExistence type="predicted"/>
<name>A0A918CNS2_9DEIO</name>
<dbReference type="RefSeq" id="WP_189093266.1">
    <property type="nucleotide sequence ID" value="NZ_BMQL01000061.1"/>
</dbReference>
<evidence type="ECO:0000313" key="1">
    <source>
        <dbReference type="EMBL" id="GGR33921.1"/>
    </source>
</evidence>
<evidence type="ECO:0000313" key="2">
    <source>
        <dbReference type="Proteomes" id="UP000603865"/>
    </source>
</evidence>
<comment type="caution">
    <text evidence="1">The sequence shown here is derived from an EMBL/GenBank/DDBJ whole genome shotgun (WGS) entry which is preliminary data.</text>
</comment>
<gene>
    <name evidence="1" type="ORF">GCM10008957_50210</name>
</gene>
<dbReference type="AlphaFoldDB" id="A0A918CNS2"/>
<sequence length="58" mass="6424">MPFVQLFLRERRDPVGPLDISSALQQALSETFNGFPADSVFAFNVYPAERLTFSSAAT</sequence>
<accession>A0A918CNS2</accession>
<dbReference type="EMBL" id="BMQL01000061">
    <property type="protein sequence ID" value="GGR33921.1"/>
    <property type="molecule type" value="Genomic_DNA"/>
</dbReference>
<reference evidence="1" key="1">
    <citation type="journal article" date="2014" name="Int. J. Syst. Evol. Microbiol.">
        <title>Complete genome sequence of Corynebacterium casei LMG S-19264T (=DSM 44701T), isolated from a smear-ripened cheese.</title>
        <authorList>
            <consortium name="US DOE Joint Genome Institute (JGI-PGF)"/>
            <person name="Walter F."/>
            <person name="Albersmeier A."/>
            <person name="Kalinowski J."/>
            <person name="Ruckert C."/>
        </authorList>
    </citation>
    <scope>NUCLEOTIDE SEQUENCE</scope>
    <source>
        <strain evidence="1">JCM 31311</strain>
    </source>
</reference>
<reference evidence="1" key="2">
    <citation type="submission" date="2020-09" db="EMBL/GenBank/DDBJ databases">
        <authorList>
            <person name="Sun Q."/>
            <person name="Ohkuma M."/>
        </authorList>
    </citation>
    <scope>NUCLEOTIDE SEQUENCE</scope>
    <source>
        <strain evidence="1">JCM 31311</strain>
    </source>
</reference>
<dbReference type="Proteomes" id="UP000603865">
    <property type="component" value="Unassembled WGS sequence"/>
</dbReference>
<protein>
    <submittedName>
        <fullName evidence="1">Uncharacterized protein</fullName>
    </submittedName>
</protein>